<keyword evidence="6" id="KW-0472">Membrane</keyword>
<name>F9W7M9_TRYCI</name>
<reference evidence="13" key="1">
    <citation type="submission" date="2011-07" db="EMBL/GenBank/DDBJ databases">
        <title>Divergent evolution of antigenic variation in African trypanosomes.</title>
        <authorList>
            <person name="Jackson A.P."/>
            <person name="Berry A."/>
            <person name="Allison H.C."/>
            <person name="Burton P."/>
            <person name="Anderson J."/>
            <person name="Aslett M."/>
            <person name="Brown R."/>
            <person name="Corton N."/>
            <person name="Harris D."/>
            <person name="Hauser H."/>
            <person name="Gamble J."/>
            <person name="Gilderthorp R."/>
            <person name="McQuillan J."/>
            <person name="Quail M.A."/>
            <person name="Sanders M."/>
            <person name="Van Tonder A."/>
            <person name="Ginger M.L."/>
            <person name="Donelson J.E."/>
            <person name="Field M.C."/>
            <person name="Barry J.D."/>
            <person name="Berriman M."/>
            <person name="Hertz-Fowler C."/>
        </authorList>
    </citation>
    <scope>NUCLEOTIDE SEQUENCE [LARGE SCALE GENOMIC DNA]</scope>
    <source>
        <strain evidence="13">IL3000</strain>
    </source>
</reference>
<evidence type="ECO:0000256" key="5">
    <source>
        <dbReference type="ARBA" id="ARBA00022729"/>
    </source>
</evidence>
<evidence type="ECO:0000256" key="7">
    <source>
        <dbReference type="ARBA" id="ARBA00023180"/>
    </source>
</evidence>
<evidence type="ECO:0000256" key="6">
    <source>
        <dbReference type="ARBA" id="ARBA00023136"/>
    </source>
</evidence>
<keyword evidence="5 10" id="KW-0732">Signal</keyword>
<feature type="chain" id="PRO_5003394743" evidence="10">
    <location>
        <begin position="19"/>
        <end position="420"/>
    </location>
</feature>
<proteinExistence type="predicted"/>
<accession>F9W7M9</accession>
<dbReference type="InterPro" id="IPR025932">
    <property type="entry name" value="Trypano_VSG_B_N_dom"/>
</dbReference>
<feature type="signal peptide" evidence="10">
    <location>
        <begin position="1"/>
        <end position="18"/>
    </location>
</feature>
<protein>
    <submittedName>
        <fullName evidence="12">Variant surface glycoprotein</fullName>
    </submittedName>
</protein>
<dbReference type="AlphaFoldDB" id="F9W7M9"/>
<evidence type="ECO:0000256" key="4">
    <source>
        <dbReference type="ARBA" id="ARBA00022622"/>
    </source>
</evidence>
<evidence type="ECO:0000313" key="12">
    <source>
        <dbReference type="EMBL" id="CCD13200.1"/>
    </source>
</evidence>
<keyword evidence="7" id="KW-0325">Glycoprotein</keyword>
<evidence type="ECO:0000256" key="9">
    <source>
        <dbReference type="SAM" id="MobiDB-lite"/>
    </source>
</evidence>
<dbReference type="Pfam" id="PF13206">
    <property type="entry name" value="VSG_B"/>
    <property type="match status" value="1"/>
</dbReference>
<reference evidence="12 13" key="2">
    <citation type="journal article" date="2012" name="Proc. Natl. Acad. Sci. U.S.A.">
        <title>Antigenic diversity is generated by distinct evolutionary mechanisms in African trypanosome species.</title>
        <authorList>
            <person name="Jackson A.P."/>
            <person name="Berry A."/>
            <person name="Aslett M."/>
            <person name="Allison H.C."/>
            <person name="Burton P."/>
            <person name="Vavrova-Anderson J."/>
            <person name="Brown R."/>
            <person name="Browne H."/>
            <person name="Corton N."/>
            <person name="Hauser H."/>
            <person name="Gamble J."/>
            <person name="Gilderthorp R."/>
            <person name="Marcello L."/>
            <person name="McQuillan J."/>
            <person name="Otto T.D."/>
            <person name="Quail M.A."/>
            <person name="Sanders M.J."/>
            <person name="van Tonder A."/>
            <person name="Ginger M.L."/>
            <person name="Field M.C."/>
            <person name="Barry J.D."/>
            <person name="Hertz-Fowler C."/>
            <person name="Berriman M."/>
        </authorList>
    </citation>
    <scope>NUCLEOTIDE SEQUENCE [LARGE SCALE GENOMIC DNA]</scope>
    <source>
        <strain evidence="12 13">IL3000</strain>
    </source>
</reference>
<gene>
    <name evidence="12" type="ORF">TCIL3000_0_39700</name>
</gene>
<dbReference type="GO" id="GO:0005886">
    <property type="term" value="C:plasma membrane"/>
    <property type="evidence" value="ECO:0007669"/>
    <property type="project" value="UniProtKB-SubCell"/>
</dbReference>
<keyword evidence="3" id="KW-1003">Cell membrane</keyword>
<evidence type="ECO:0000256" key="2">
    <source>
        <dbReference type="ARBA" id="ARBA00004609"/>
    </source>
</evidence>
<dbReference type="VEuPathDB" id="TriTrypDB:TcIL3000_0_39700"/>
<evidence type="ECO:0000256" key="8">
    <source>
        <dbReference type="ARBA" id="ARBA00023288"/>
    </source>
</evidence>
<keyword evidence="4" id="KW-0336">GPI-anchor</keyword>
<evidence type="ECO:0000256" key="3">
    <source>
        <dbReference type="ARBA" id="ARBA00022475"/>
    </source>
</evidence>
<dbReference type="Proteomes" id="UP000000702">
    <property type="component" value="Unassembled WGS sequence"/>
</dbReference>
<evidence type="ECO:0000313" key="13">
    <source>
        <dbReference type="Proteomes" id="UP000000702"/>
    </source>
</evidence>
<evidence type="ECO:0000256" key="10">
    <source>
        <dbReference type="SAM" id="SignalP"/>
    </source>
</evidence>
<evidence type="ECO:0000256" key="1">
    <source>
        <dbReference type="ARBA" id="ARBA00002523"/>
    </source>
</evidence>
<comment type="caution">
    <text evidence="12">The sequence shown here is derived from an EMBL/GenBank/DDBJ whole genome shotgun (WGS) entry which is preliminary data.</text>
</comment>
<keyword evidence="8" id="KW-0449">Lipoprotein</keyword>
<comment type="function">
    <text evidence="1">VSG forms a coat on the surface of the parasite. The trypanosome evades the immune response of the host by expressing a series of antigenically distinct VSGs from an estimated 1000 VSG genes.</text>
</comment>
<evidence type="ECO:0000259" key="11">
    <source>
        <dbReference type="Pfam" id="PF13206"/>
    </source>
</evidence>
<dbReference type="GO" id="GO:0098552">
    <property type="term" value="C:side of membrane"/>
    <property type="evidence" value="ECO:0007669"/>
    <property type="project" value="UniProtKB-KW"/>
</dbReference>
<feature type="domain" description="Trypanosome variant surface glycoprotein B-type N-terminal" evidence="11">
    <location>
        <begin position="69"/>
        <end position="368"/>
    </location>
</feature>
<comment type="subcellular location">
    <subcellularLocation>
        <location evidence="2">Cell membrane</location>
        <topology evidence="2">Lipid-anchor</topology>
        <topology evidence="2">GPI-anchor</topology>
    </subcellularLocation>
</comment>
<sequence length="420" mass="47995">MVIRKFLLVTWLLCVGAGRQCPSSAEFNLFCKLLREANYVMHGPVYVYDEDKDKETLKVMQVLHNATTKNMKEFQKTLWDMKDIFQEHSLPTRPENWEKAHKKMGYFVKETEMEVDKNRNLAKQVNEKIEAAKLLLAQGIYGDHVMELPKNDGNYMKVLENTSSIFNDENSASKSCGNTQEKAGKTLINDLFCVCVGDADDAQGPCHPNIWPPKSWGYTGSTGNWTQIKYGPDYPTLIPSFNESLHIMEQVCWENMTENNVKSENITALLEQYVSLIGKGNGGVKQNKNIFGHSTRSKNRGQVKECDGQQGNWHHNGPEKKNDKTCVDYTHNLQGKKYDIPWHNKFREAAEKMKEAKTIKVRILKKRAALLLLKTKVWAAYNREKDDETSNLDDVNLSNLLDGTQLPSFSPLLSYLSIFL</sequence>
<feature type="region of interest" description="Disordered" evidence="9">
    <location>
        <begin position="292"/>
        <end position="321"/>
    </location>
</feature>
<keyword evidence="13" id="KW-1185">Reference proteome</keyword>
<organism evidence="12 13">
    <name type="scientific">Trypanosoma congolense (strain IL3000)</name>
    <dbReference type="NCBI Taxonomy" id="1068625"/>
    <lineage>
        <taxon>Eukaryota</taxon>
        <taxon>Discoba</taxon>
        <taxon>Euglenozoa</taxon>
        <taxon>Kinetoplastea</taxon>
        <taxon>Metakinetoplastina</taxon>
        <taxon>Trypanosomatida</taxon>
        <taxon>Trypanosomatidae</taxon>
        <taxon>Trypanosoma</taxon>
        <taxon>Nannomonas</taxon>
    </lineage>
</organism>
<dbReference type="EMBL" id="CAEQ01001056">
    <property type="protein sequence ID" value="CCD13200.1"/>
    <property type="molecule type" value="Genomic_DNA"/>
</dbReference>